<comment type="caution">
    <text evidence="1">The sequence shown here is derived from an EMBL/GenBank/DDBJ whole genome shotgun (WGS) entry which is preliminary data.</text>
</comment>
<dbReference type="EMBL" id="JXKC01000001">
    <property type="protein sequence ID" value="PCS20639.1"/>
    <property type="molecule type" value="Genomic_DNA"/>
</dbReference>
<dbReference type="AlphaFoldDB" id="A0A2A5SXH9"/>
<gene>
    <name evidence="1" type="ORF">RU92_GL000287</name>
</gene>
<reference evidence="1 2" key="1">
    <citation type="submission" date="2014-12" db="EMBL/GenBank/DDBJ databases">
        <title>Draft genome sequences of 10 type strains of Lactococcus.</title>
        <authorList>
            <person name="Sun Z."/>
            <person name="Zhong Z."/>
            <person name="Liu W."/>
            <person name="Zhang W."/>
            <person name="Zhang H."/>
        </authorList>
    </citation>
    <scope>NUCLEOTIDE SEQUENCE [LARGE SCALE GENOMIC DNA]</scope>
    <source>
        <strain evidence="1 2">DSM 21502</strain>
    </source>
</reference>
<protein>
    <submittedName>
        <fullName evidence="1">Uncharacterized protein</fullName>
    </submittedName>
</protein>
<name>A0A2A5SXH9_LACLC</name>
<dbReference type="Proteomes" id="UP000218711">
    <property type="component" value="Unassembled WGS sequence"/>
</dbReference>
<accession>A0A2A5SXH9</accession>
<organism evidence="1 2">
    <name type="scientific">Lactococcus cremoris subsp. tructae</name>
    <dbReference type="NCBI Taxonomy" id="542833"/>
    <lineage>
        <taxon>Bacteria</taxon>
        <taxon>Bacillati</taxon>
        <taxon>Bacillota</taxon>
        <taxon>Bacilli</taxon>
        <taxon>Lactobacillales</taxon>
        <taxon>Streptococcaceae</taxon>
        <taxon>Lactococcus</taxon>
    </lineage>
</organism>
<evidence type="ECO:0000313" key="1">
    <source>
        <dbReference type="EMBL" id="PCS20639.1"/>
    </source>
</evidence>
<evidence type="ECO:0000313" key="2">
    <source>
        <dbReference type="Proteomes" id="UP000218711"/>
    </source>
</evidence>
<proteinExistence type="predicted"/>
<sequence length="43" mass="5260">MFSHKSYISILKELLEKKKPEQKFQKIRGYIVRNLLGFQFLFL</sequence>